<keyword evidence="2" id="KW-1185">Reference proteome</keyword>
<name>A0A8X7CET2_9ARAC</name>
<dbReference type="OrthoDB" id="6432989at2759"/>
<dbReference type="AlphaFoldDB" id="A0A8X7CET2"/>
<dbReference type="Proteomes" id="UP000886998">
    <property type="component" value="Unassembled WGS sequence"/>
</dbReference>
<accession>A0A8X7CET2</accession>
<organism evidence="1 2">
    <name type="scientific">Trichonephila inaurata madagascariensis</name>
    <dbReference type="NCBI Taxonomy" id="2747483"/>
    <lineage>
        <taxon>Eukaryota</taxon>
        <taxon>Metazoa</taxon>
        <taxon>Ecdysozoa</taxon>
        <taxon>Arthropoda</taxon>
        <taxon>Chelicerata</taxon>
        <taxon>Arachnida</taxon>
        <taxon>Araneae</taxon>
        <taxon>Araneomorphae</taxon>
        <taxon>Entelegynae</taxon>
        <taxon>Araneoidea</taxon>
        <taxon>Nephilidae</taxon>
        <taxon>Trichonephila</taxon>
        <taxon>Trichonephila inaurata</taxon>
    </lineage>
</organism>
<sequence length="83" mass="9864">MKTTNAFNETKNKQSIEARQIRRWILKSVSDIPPEKAVTFHYIKKFLESKQNGISNHPETLDRQWTFDESERKNCKGQIGRER</sequence>
<dbReference type="EMBL" id="BMAV01014168">
    <property type="protein sequence ID" value="GFY62317.1"/>
    <property type="molecule type" value="Genomic_DNA"/>
</dbReference>
<proteinExistence type="predicted"/>
<comment type="caution">
    <text evidence="1">The sequence shown here is derived from an EMBL/GenBank/DDBJ whole genome shotgun (WGS) entry which is preliminary data.</text>
</comment>
<evidence type="ECO:0000313" key="1">
    <source>
        <dbReference type="EMBL" id="GFY62317.1"/>
    </source>
</evidence>
<reference evidence="1" key="1">
    <citation type="submission" date="2020-08" db="EMBL/GenBank/DDBJ databases">
        <title>Multicomponent nature underlies the extraordinary mechanical properties of spider dragline silk.</title>
        <authorList>
            <person name="Kono N."/>
            <person name="Nakamura H."/>
            <person name="Mori M."/>
            <person name="Yoshida Y."/>
            <person name="Ohtoshi R."/>
            <person name="Malay A.D."/>
            <person name="Moran D.A.P."/>
            <person name="Tomita M."/>
            <person name="Numata K."/>
            <person name="Arakawa K."/>
        </authorList>
    </citation>
    <scope>NUCLEOTIDE SEQUENCE</scope>
</reference>
<protein>
    <submittedName>
        <fullName evidence="1">Uncharacterized protein</fullName>
    </submittedName>
</protein>
<evidence type="ECO:0000313" key="2">
    <source>
        <dbReference type="Proteomes" id="UP000886998"/>
    </source>
</evidence>
<gene>
    <name evidence="1" type="ORF">TNIN_211251</name>
</gene>